<accession>A0A1X6PIB3</accession>
<sequence length="286" mass="31719">MRYSKKKTPHSMGTPHPRRCHCPSHPRPARSSCCRPRCRRRRVIDSVWRPPPPPSARVRPLSPPPRRRHRSPCRWRRRARSPQPPWRSPPSPAKPQRRGTRPLRHPSHNAAALSRHRHRPRGQPPTRLTRSPLTVQPPSAPSARASASAPARRLWRAAEALTPRGQSRAAACRTRAMWGAAPPLPPPPPIRWDRASATPPPALPPMALRRRGECPLPIMARGGLHCHRRATADHPAILTAASATFAARAGGRAARRRLRRPVVVVPAAPGSCRRRGAPKSRLLPGG</sequence>
<feature type="compositionally biased region" description="Low complexity" evidence="1">
    <location>
        <begin position="141"/>
        <end position="151"/>
    </location>
</feature>
<evidence type="ECO:0000256" key="1">
    <source>
        <dbReference type="SAM" id="MobiDB-lite"/>
    </source>
</evidence>
<gene>
    <name evidence="2" type="ORF">BU14_0052s0089</name>
</gene>
<feature type="compositionally biased region" description="Polar residues" evidence="1">
    <location>
        <begin position="126"/>
        <end position="136"/>
    </location>
</feature>
<dbReference type="AlphaFoldDB" id="A0A1X6PIB3"/>
<protein>
    <submittedName>
        <fullName evidence="2">Uncharacterized protein</fullName>
    </submittedName>
</protein>
<name>A0A1X6PIB3_PORUM</name>
<feature type="compositionally biased region" description="Basic residues" evidence="1">
    <location>
        <begin position="95"/>
        <end position="107"/>
    </location>
</feature>
<dbReference type="EMBL" id="KV918775">
    <property type="protein sequence ID" value="OSX80476.1"/>
    <property type="molecule type" value="Genomic_DNA"/>
</dbReference>
<feature type="region of interest" description="Disordered" evidence="1">
    <location>
        <begin position="1"/>
        <end position="151"/>
    </location>
</feature>
<dbReference type="Proteomes" id="UP000218209">
    <property type="component" value="Unassembled WGS sequence"/>
</dbReference>
<reference evidence="2 3" key="1">
    <citation type="submission" date="2017-03" db="EMBL/GenBank/DDBJ databases">
        <title>WGS assembly of Porphyra umbilicalis.</title>
        <authorList>
            <person name="Brawley S.H."/>
            <person name="Blouin N.A."/>
            <person name="Ficko-Blean E."/>
            <person name="Wheeler G.L."/>
            <person name="Lohr M."/>
            <person name="Goodson H.V."/>
            <person name="Jenkins J.W."/>
            <person name="Blaby-Haas C.E."/>
            <person name="Helliwell K.E."/>
            <person name="Chan C."/>
            <person name="Marriage T."/>
            <person name="Bhattacharya D."/>
            <person name="Klein A.S."/>
            <person name="Badis Y."/>
            <person name="Brodie J."/>
            <person name="Cao Y."/>
            <person name="Collen J."/>
            <person name="Dittami S.M."/>
            <person name="Gachon C.M."/>
            <person name="Green B.R."/>
            <person name="Karpowicz S."/>
            <person name="Kim J.W."/>
            <person name="Kudahl U."/>
            <person name="Lin S."/>
            <person name="Michel G."/>
            <person name="Mittag M."/>
            <person name="Olson B.J."/>
            <person name="Pangilinan J."/>
            <person name="Peng Y."/>
            <person name="Qiu H."/>
            <person name="Shu S."/>
            <person name="Singer J.T."/>
            <person name="Smith A.G."/>
            <person name="Sprecher B.N."/>
            <person name="Wagner V."/>
            <person name="Wang W."/>
            <person name="Wang Z.-Y."/>
            <person name="Yan J."/>
            <person name="Yarish C."/>
            <person name="Zoeuner-Riek S."/>
            <person name="Zhuang Y."/>
            <person name="Zou Y."/>
            <person name="Lindquist E.A."/>
            <person name="Grimwood J."/>
            <person name="Barry K."/>
            <person name="Rokhsar D.S."/>
            <person name="Schmutz J."/>
            <person name="Stiller J.W."/>
            <person name="Grossman A.R."/>
            <person name="Prochnik S.E."/>
        </authorList>
    </citation>
    <scope>NUCLEOTIDE SEQUENCE [LARGE SCALE GENOMIC DNA]</scope>
    <source>
        <strain evidence="2">4086291</strain>
    </source>
</reference>
<feature type="compositionally biased region" description="Basic residues" evidence="1">
    <location>
        <begin position="65"/>
        <end position="80"/>
    </location>
</feature>
<feature type="compositionally biased region" description="Basic residues" evidence="1">
    <location>
        <begin position="16"/>
        <end position="28"/>
    </location>
</feature>
<keyword evidence="3" id="KW-1185">Reference proteome</keyword>
<feature type="compositionally biased region" description="Pro residues" evidence="1">
    <location>
        <begin position="82"/>
        <end position="93"/>
    </location>
</feature>
<proteinExistence type="predicted"/>
<evidence type="ECO:0000313" key="3">
    <source>
        <dbReference type="Proteomes" id="UP000218209"/>
    </source>
</evidence>
<organism evidence="2 3">
    <name type="scientific">Porphyra umbilicalis</name>
    <name type="common">Purple laver</name>
    <name type="synonym">Red alga</name>
    <dbReference type="NCBI Taxonomy" id="2786"/>
    <lineage>
        <taxon>Eukaryota</taxon>
        <taxon>Rhodophyta</taxon>
        <taxon>Bangiophyceae</taxon>
        <taxon>Bangiales</taxon>
        <taxon>Bangiaceae</taxon>
        <taxon>Porphyra</taxon>
    </lineage>
</organism>
<evidence type="ECO:0000313" key="2">
    <source>
        <dbReference type="EMBL" id="OSX80476.1"/>
    </source>
</evidence>